<dbReference type="OrthoDB" id="434972at2759"/>
<dbReference type="EMBL" id="KN831816">
    <property type="protein sequence ID" value="KIM35675.1"/>
    <property type="molecule type" value="Genomic_DNA"/>
</dbReference>
<name>A0A0C3BG26_HEBCY</name>
<dbReference type="CDD" id="cd13965">
    <property type="entry name" value="PT_UbiA_3"/>
    <property type="match status" value="1"/>
</dbReference>
<proteinExistence type="predicted"/>
<dbReference type="InterPro" id="IPR044878">
    <property type="entry name" value="UbiA_sf"/>
</dbReference>
<dbReference type="STRING" id="686832.A0A0C3BG26"/>
<dbReference type="HOGENOM" id="CLU_063928_0_0_1"/>
<evidence type="ECO:0008006" key="8">
    <source>
        <dbReference type="Google" id="ProtNLM"/>
    </source>
</evidence>
<organism evidence="6 7">
    <name type="scientific">Hebeloma cylindrosporum</name>
    <dbReference type="NCBI Taxonomy" id="76867"/>
    <lineage>
        <taxon>Eukaryota</taxon>
        <taxon>Fungi</taxon>
        <taxon>Dikarya</taxon>
        <taxon>Basidiomycota</taxon>
        <taxon>Agaricomycotina</taxon>
        <taxon>Agaricomycetes</taxon>
        <taxon>Agaricomycetidae</taxon>
        <taxon>Agaricales</taxon>
        <taxon>Agaricineae</taxon>
        <taxon>Hymenogastraceae</taxon>
        <taxon>Hebeloma</taxon>
    </lineage>
</organism>
<dbReference type="Pfam" id="PF01040">
    <property type="entry name" value="UbiA"/>
    <property type="match status" value="1"/>
</dbReference>
<keyword evidence="4 5" id="KW-0472">Membrane</keyword>
<feature type="transmembrane region" description="Helical" evidence="5">
    <location>
        <begin position="102"/>
        <end position="131"/>
    </location>
</feature>
<evidence type="ECO:0000313" key="7">
    <source>
        <dbReference type="Proteomes" id="UP000053424"/>
    </source>
</evidence>
<dbReference type="PANTHER" id="PTHR42723">
    <property type="entry name" value="CHLOROPHYLL SYNTHASE"/>
    <property type="match status" value="1"/>
</dbReference>
<evidence type="ECO:0000313" key="6">
    <source>
        <dbReference type="EMBL" id="KIM35675.1"/>
    </source>
</evidence>
<evidence type="ECO:0000256" key="5">
    <source>
        <dbReference type="SAM" id="Phobius"/>
    </source>
</evidence>
<reference evidence="6 7" key="1">
    <citation type="submission" date="2014-04" db="EMBL/GenBank/DDBJ databases">
        <authorList>
            <consortium name="DOE Joint Genome Institute"/>
            <person name="Kuo A."/>
            <person name="Gay G."/>
            <person name="Dore J."/>
            <person name="Kohler A."/>
            <person name="Nagy L.G."/>
            <person name="Floudas D."/>
            <person name="Copeland A."/>
            <person name="Barry K.W."/>
            <person name="Cichocki N."/>
            <person name="Veneault-Fourrey C."/>
            <person name="LaButti K."/>
            <person name="Lindquist E.A."/>
            <person name="Lipzen A."/>
            <person name="Lundell T."/>
            <person name="Morin E."/>
            <person name="Murat C."/>
            <person name="Sun H."/>
            <person name="Tunlid A."/>
            <person name="Henrissat B."/>
            <person name="Grigoriev I.V."/>
            <person name="Hibbett D.S."/>
            <person name="Martin F."/>
            <person name="Nordberg H.P."/>
            <person name="Cantor M.N."/>
            <person name="Hua S.X."/>
        </authorList>
    </citation>
    <scope>NUCLEOTIDE SEQUENCE [LARGE SCALE GENOMIC DNA]</scope>
    <source>
        <strain evidence="7">h7</strain>
    </source>
</reference>
<reference evidence="7" key="2">
    <citation type="submission" date="2015-01" db="EMBL/GenBank/DDBJ databases">
        <title>Evolutionary Origins and Diversification of the Mycorrhizal Mutualists.</title>
        <authorList>
            <consortium name="DOE Joint Genome Institute"/>
            <consortium name="Mycorrhizal Genomics Consortium"/>
            <person name="Kohler A."/>
            <person name="Kuo A."/>
            <person name="Nagy L.G."/>
            <person name="Floudas D."/>
            <person name="Copeland A."/>
            <person name="Barry K.W."/>
            <person name="Cichocki N."/>
            <person name="Veneault-Fourrey C."/>
            <person name="LaButti K."/>
            <person name="Lindquist E.A."/>
            <person name="Lipzen A."/>
            <person name="Lundell T."/>
            <person name="Morin E."/>
            <person name="Murat C."/>
            <person name="Riley R."/>
            <person name="Ohm R."/>
            <person name="Sun H."/>
            <person name="Tunlid A."/>
            <person name="Henrissat B."/>
            <person name="Grigoriev I.V."/>
            <person name="Hibbett D.S."/>
            <person name="Martin F."/>
        </authorList>
    </citation>
    <scope>NUCLEOTIDE SEQUENCE [LARGE SCALE GENOMIC DNA]</scope>
    <source>
        <strain evidence="7">h7</strain>
    </source>
</reference>
<evidence type="ECO:0000256" key="3">
    <source>
        <dbReference type="ARBA" id="ARBA00022989"/>
    </source>
</evidence>
<evidence type="ECO:0000256" key="2">
    <source>
        <dbReference type="ARBA" id="ARBA00022692"/>
    </source>
</evidence>
<dbReference type="AlphaFoldDB" id="A0A0C3BG26"/>
<dbReference type="GO" id="GO:0016765">
    <property type="term" value="F:transferase activity, transferring alkyl or aryl (other than methyl) groups"/>
    <property type="evidence" value="ECO:0007669"/>
    <property type="project" value="InterPro"/>
</dbReference>
<feature type="transmembrane region" description="Helical" evidence="5">
    <location>
        <begin position="245"/>
        <end position="265"/>
    </location>
</feature>
<accession>A0A0C3BG26</accession>
<feature type="transmembrane region" description="Helical" evidence="5">
    <location>
        <begin position="143"/>
        <end position="164"/>
    </location>
</feature>
<keyword evidence="2 5" id="KW-0812">Transmembrane</keyword>
<dbReference type="GO" id="GO:0016020">
    <property type="term" value="C:membrane"/>
    <property type="evidence" value="ECO:0007669"/>
    <property type="project" value="UniProtKB-SubCell"/>
</dbReference>
<keyword evidence="3 5" id="KW-1133">Transmembrane helix</keyword>
<evidence type="ECO:0000256" key="1">
    <source>
        <dbReference type="ARBA" id="ARBA00004141"/>
    </source>
</evidence>
<comment type="subcellular location">
    <subcellularLocation>
        <location evidence="1">Membrane</location>
        <topology evidence="1">Multi-pass membrane protein</topology>
    </subcellularLocation>
</comment>
<dbReference type="PANTHER" id="PTHR42723:SF1">
    <property type="entry name" value="CHLOROPHYLL SYNTHASE, CHLOROPLASTIC"/>
    <property type="match status" value="1"/>
</dbReference>
<dbReference type="Proteomes" id="UP000053424">
    <property type="component" value="Unassembled WGS sequence"/>
</dbReference>
<dbReference type="InterPro" id="IPR050475">
    <property type="entry name" value="Prenyltransferase_related"/>
</dbReference>
<feature type="transmembrane region" description="Helical" evidence="5">
    <location>
        <begin position="217"/>
        <end position="239"/>
    </location>
</feature>
<evidence type="ECO:0000256" key="4">
    <source>
        <dbReference type="ARBA" id="ARBA00023136"/>
    </source>
</evidence>
<keyword evidence="7" id="KW-1185">Reference proteome</keyword>
<dbReference type="Gene3D" id="1.10.357.140">
    <property type="entry name" value="UbiA prenyltransferase"/>
    <property type="match status" value="1"/>
</dbReference>
<dbReference type="InterPro" id="IPR000537">
    <property type="entry name" value="UbiA_prenyltransferase"/>
</dbReference>
<sequence>MLQGRWGTLLSRAQYHLTTLHLFSRADYLTVIPTASVFFKESQITDSTKKWALAKSTLWAFIHLLQIALSNQSSGHEDKLDKPWRPVPSGRITVEQVRRLRWILSAGCLAVSFAAGPFVLAASLGVTLYTILYDDLLLRGHLIFRNLCIAAGYLASDIGTLTLMKPTRIQRLEAEELRSLVCCALLIFTTFSAHDFPDVGGDKTSGRRTFPIVAPYASRWIVSSMVILWTTMICYSWSLDAISRGFFFGLGVVIGVRFLLFRDALRDRRTLSLYKIWLIIAHMQPAGRRAVI</sequence>
<gene>
    <name evidence="6" type="ORF">M413DRAFT_32331</name>
</gene>
<protein>
    <recommendedName>
        <fullName evidence="8">UbiA prenyltransferase family</fullName>
    </recommendedName>
</protein>